<evidence type="ECO:0000256" key="3">
    <source>
        <dbReference type="ARBA" id="ARBA00022475"/>
    </source>
</evidence>
<dbReference type="Pfam" id="PF00691">
    <property type="entry name" value="OmpA"/>
    <property type="match status" value="1"/>
</dbReference>
<dbReference type="NCBIfam" id="NF006541">
    <property type="entry name" value="PRK09038.1"/>
    <property type="match status" value="1"/>
</dbReference>
<evidence type="ECO:0000256" key="4">
    <source>
        <dbReference type="ARBA" id="ARBA00022692"/>
    </source>
</evidence>
<organism evidence="11 12">
    <name type="scientific">Methylovorus glucosotrophus (strain SIP3-4)</name>
    <dbReference type="NCBI Taxonomy" id="582744"/>
    <lineage>
        <taxon>Bacteria</taxon>
        <taxon>Pseudomonadati</taxon>
        <taxon>Pseudomonadota</taxon>
        <taxon>Betaproteobacteria</taxon>
        <taxon>Nitrosomonadales</taxon>
        <taxon>Methylophilaceae</taxon>
        <taxon>Methylovorus</taxon>
    </lineage>
</organism>
<evidence type="ECO:0000256" key="2">
    <source>
        <dbReference type="ARBA" id="ARBA00008914"/>
    </source>
</evidence>
<evidence type="ECO:0000313" key="12">
    <source>
        <dbReference type="Proteomes" id="UP000002743"/>
    </source>
</evidence>
<gene>
    <name evidence="11" type="ordered locus">Msip34_0785</name>
</gene>
<evidence type="ECO:0000256" key="9">
    <source>
        <dbReference type="SAM" id="Phobius"/>
    </source>
</evidence>
<evidence type="ECO:0000259" key="10">
    <source>
        <dbReference type="PROSITE" id="PS51123"/>
    </source>
</evidence>
<reference evidence="11 12" key="2">
    <citation type="journal article" date="2011" name="J. Bacteriol.">
        <title>Genomes of three methylotrophs from a single niche uncover genetic and metabolic divergence of Methylophilaceae.</title>
        <authorList>
            <person name="Lapidus A."/>
            <person name="Clum A."/>
            <person name="Labutti K."/>
            <person name="Kaluzhnaya M.G."/>
            <person name="Lim S."/>
            <person name="Beck D.A."/>
            <person name="Glavina Del Rio T."/>
            <person name="Nolan M."/>
            <person name="Mavromatis K."/>
            <person name="Huntemann M."/>
            <person name="Lucas S."/>
            <person name="Lidstrom M.E."/>
            <person name="Ivanova N."/>
            <person name="Chistoserdova L."/>
        </authorList>
    </citation>
    <scope>NUCLEOTIDE SEQUENCE [LARGE SCALE GENOMIC DNA]</scope>
    <source>
        <strain evidence="11 12">SIP3-4</strain>
    </source>
</reference>
<evidence type="ECO:0000313" key="11">
    <source>
        <dbReference type="EMBL" id="ACT50033.1"/>
    </source>
</evidence>
<dbReference type="InterPro" id="IPR025713">
    <property type="entry name" value="MotB-like_N_dom"/>
</dbReference>
<dbReference type="InterPro" id="IPR036737">
    <property type="entry name" value="OmpA-like_sf"/>
</dbReference>
<dbReference type="GO" id="GO:0005886">
    <property type="term" value="C:plasma membrane"/>
    <property type="evidence" value="ECO:0007669"/>
    <property type="project" value="UniProtKB-SubCell"/>
</dbReference>
<comment type="subcellular location">
    <subcellularLocation>
        <location evidence="1">Cell membrane</location>
        <topology evidence="1">Single-pass membrane protein</topology>
    </subcellularLocation>
</comment>
<dbReference type="PANTHER" id="PTHR30329">
    <property type="entry name" value="STATOR ELEMENT OF FLAGELLAR MOTOR COMPLEX"/>
    <property type="match status" value="1"/>
</dbReference>
<name>C6XBV8_METGS</name>
<evidence type="ECO:0000256" key="5">
    <source>
        <dbReference type="ARBA" id="ARBA00022989"/>
    </source>
</evidence>
<dbReference type="Pfam" id="PF13677">
    <property type="entry name" value="MotB_plug"/>
    <property type="match status" value="1"/>
</dbReference>
<dbReference type="PROSITE" id="PS51123">
    <property type="entry name" value="OMPA_2"/>
    <property type="match status" value="1"/>
</dbReference>
<dbReference type="PANTHER" id="PTHR30329:SF20">
    <property type="entry name" value="EXPORTED PROTEIN"/>
    <property type="match status" value="1"/>
</dbReference>
<dbReference type="STRING" id="582744.Msip34_0785"/>
<sequence length="313" mass="34198">MRRRQVEEDEDNKERWMVSYADFITLLFAFFVVMYAISSVNQGKYEQLTSSLGTAFTGENTPQLNNPPDGNNEHANIKGLYGQPSFIRPLELARRNDKQRREREAMTAMANNLANHLAPMVLEGKIKVMQNNRGVRVDIHDSLLFAPGASELQPIASGPLNEIAQALKANNHAIQVEGHTDNVPIHNDKFYSNWELSAMRASSVVRMLQDSGLDEKRLSAVGFGASQPLEDNSTPLGRARNRRVSIMILYDSLMPNQTDVSEITPDKTTVIRPTAPPAPEASNAPEATATPAAAQAPASAKPPAAASSKPAAN</sequence>
<feature type="domain" description="OmpA-like" evidence="10">
    <location>
        <begin position="132"/>
        <end position="252"/>
    </location>
</feature>
<proteinExistence type="inferred from homology"/>
<dbReference type="CDD" id="cd07185">
    <property type="entry name" value="OmpA_C-like"/>
    <property type="match status" value="1"/>
</dbReference>
<keyword evidence="12" id="KW-1185">Reference proteome</keyword>
<dbReference type="OrthoDB" id="9815217at2"/>
<reference evidence="12" key="1">
    <citation type="submission" date="2009-07" db="EMBL/GenBank/DDBJ databases">
        <title>Complete sequence of chromosome of Methylovorus sp. SIP3-4.</title>
        <authorList>
            <person name="Lucas S."/>
            <person name="Copeland A."/>
            <person name="Lapidus A."/>
            <person name="Glavina del Rio T."/>
            <person name="Tice H."/>
            <person name="Bruce D."/>
            <person name="Goodwin L."/>
            <person name="Pitluck S."/>
            <person name="Clum A."/>
            <person name="Larimer F."/>
            <person name="Land M."/>
            <person name="Hauser L."/>
            <person name="Kyrpides N."/>
            <person name="Mikhailova N."/>
            <person name="Kayluzhnaya M."/>
            <person name="Chistoserdova L."/>
        </authorList>
    </citation>
    <scope>NUCLEOTIDE SEQUENCE [LARGE SCALE GENOMIC DNA]</scope>
    <source>
        <strain evidence="12">SIP3-4</strain>
    </source>
</reference>
<evidence type="ECO:0000256" key="1">
    <source>
        <dbReference type="ARBA" id="ARBA00004162"/>
    </source>
</evidence>
<keyword evidence="5 9" id="KW-1133">Transmembrane helix</keyword>
<dbReference type="HOGENOM" id="CLU_016890_0_1_4"/>
<keyword evidence="6 7" id="KW-0472">Membrane</keyword>
<dbReference type="Proteomes" id="UP000002743">
    <property type="component" value="Chromosome"/>
</dbReference>
<feature type="region of interest" description="Disordered" evidence="8">
    <location>
        <begin position="266"/>
        <end position="313"/>
    </location>
</feature>
<dbReference type="eggNOG" id="COG1360">
    <property type="taxonomic scope" value="Bacteria"/>
</dbReference>
<protein>
    <submittedName>
        <fullName evidence="11">OmpA/MotB domain protein</fullName>
    </submittedName>
</protein>
<dbReference type="RefSeq" id="WP_015829602.1">
    <property type="nucleotide sequence ID" value="NC_012969.1"/>
</dbReference>
<dbReference type="InterPro" id="IPR050330">
    <property type="entry name" value="Bact_OuterMem_StrucFunc"/>
</dbReference>
<dbReference type="EMBL" id="CP001674">
    <property type="protein sequence ID" value="ACT50033.1"/>
    <property type="molecule type" value="Genomic_DNA"/>
</dbReference>
<evidence type="ECO:0000256" key="6">
    <source>
        <dbReference type="ARBA" id="ARBA00023136"/>
    </source>
</evidence>
<accession>C6XBV8</accession>
<evidence type="ECO:0000256" key="7">
    <source>
        <dbReference type="PROSITE-ProRule" id="PRU00473"/>
    </source>
</evidence>
<dbReference type="SUPFAM" id="SSF103088">
    <property type="entry name" value="OmpA-like"/>
    <property type="match status" value="1"/>
</dbReference>
<keyword evidence="4 9" id="KW-0812">Transmembrane</keyword>
<evidence type="ECO:0000256" key="8">
    <source>
        <dbReference type="SAM" id="MobiDB-lite"/>
    </source>
</evidence>
<feature type="transmembrane region" description="Helical" evidence="9">
    <location>
        <begin position="20"/>
        <end position="37"/>
    </location>
</feature>
<dbReference type="KEGG" id="mei:Msip34_0785"/>
<comment type="similarity">
    <text evidence="2">Belongs to the MotB family.</text>
</comment>
<dbReference type="Gene3D" id="3.30.1330.60">
    <property type="entry name" value="OmpA-like domain"/>
    <property type="match status" value="1"/>
</dbReference>
<feature type="compositionally biased region" description="Low complexity" evidence="8">
    <location>
        <begin position="280"/>
        <end position="313"/>
    </location>
</feature>
<keyword evidence="3" id="KW-1003">Cell membrane</keyword>
<dbReference type="InterPro" id="IPR006665">
    <property type="entry name" value="OmpA-like"/>
</dbReference>
<dbReference type="AlphaFoldDB" id="C6XBV8"/>